<feature type="transmembrane region" description="Helical" evidence="1">
    <location>
        <begin position="60"/>
        <end position="81"/>
    </location>
</feature>
<gene>
    <name evidence="2" type="ORF">C7S10_20275</name>
</gene>
<proteinExistence type="predicted"/>
<dbReference type="EMBL" id="PYXZ01000011">
    <property type="protein sequence ID" value="PUA79347.1"/>
    <property type="molecule type" value="Genomic_DNA"/>
</dbReference>
<dbReference type="Proteomes" id="UP000244867">
    <property type="component" value="Unassembled WGS sequence"/>
</dbReference>
<evidence type="ECO:0000313" key="3">
    <source>
        <dbReference type="Proteomes" id="UP000244867"/>
    </source>
</evidence>
<comment type="caution">
    <text evidence="2">The sequence shown here is derived from an EMBL/GenBank/DDBJ whole genome shotgun (WGS) entry which is preliminary data.</text>
</comment>
<keyword evidence="3" id="KW-1185">Reference proteome</keyword>
<protein>
    <recommendedName>
        <fullName evidence="4">DUF3592 domain-containing protein</fullName>
    </recommendedName>
</protein>
<keyword evidence="1" id="KW-0812">Transmembrane</keyword>
<reference evidence="2 3" key="1">
    <citation type="submission" date="2018-03" db="EMBL/GenBank/DDBJ databases">
        <authorList>
            <person name="Keele B.F."/>
        </authorList>
    </citation>
    <scope>NUCLEOTIDE SEQUENCE [LARGE SCALE GENOMIC DNA]</scope>
    <source>
        <strain evidence="2 3">IB-3</strain>
    </source>
</reference>
<evidence type="ECO:0008006" key="4">
    <source>
        <dbReference type="Google" id="ProtNLM"/>
    </source>
</evidence>
<sequence>MTDDTSATSRVLDAAVAAVQAPDDTDPQTVARIQQVAGRVLVADGLSALRASFTEQSVRALLLGPVVGLVIGLALGLFSFVQFSGRPDTDSVTTGTVREVHLDHTGRRNASRVCEIVADFTLDGRTFTATSARKVDGNCDATVGSPIEVRFSAVDPTVNDVGAINRLMGVLRGFLATVALAGTLMVLGRRWTVLRAGMRLDARGTRWLAEHPDALAANEALVARVRDWLVAQVRGIRAGTGAVHADHGPK</sequence>
<feature type="transmembrane region" description="Helical" evidence="1">
    <location>
        <begin position="169"/>
        <end position="188"/>
    </location>
</feature>
<dbReference type="AlphaFoldDB" id="A0A2R7YSF5"/>
<dbReference type="RefSeq" id="WP_108346413.1">
    <property type="nucleotide sequence ID" value="NZ_PYXZ01000011.1"/>
</dbReference>
<keyword evidence="1" id="KW-1133">Transmembrane helix</keyword>
<organism evidence="2 3">
    <name type="scientific">Nocardioides currus</name>
    <dbReference type="NCBI Taxonomy" id="2133958"/>
    <lineage>
        <taxon>Bacteria</taxon>
        <taxon>Bacillati</taxon>
        <taxon>Actinomycetota</taxon>
        <taxon>Actinomycetes</taxon>
        <taxon>Propionibacteriales</taxon>
        <taxon>Nocardioidaceae</taxon>
        <taxon>Nocardioides</taxon>
    </lineage>
</organism>
<evidence type="ECO:0000256" key="1">
    <source>
        <dbReference type="SAM" id="Phobius"/>
    </source>
</evidence>
<accession>A0A2R7YSF5</accession>
<evidence type="ECO:0000313" key="2">
    <source>
        <dbReference type="EMBL" id="PUA79347.1"/>
    </source>
</evidence>
<keyword evidence="1" id="KW-0472">Membrane</keyword>
<name>A0A2R7YSF5_9ACTN</name>